<dbReference type="EMBL" id="RCMK01000433">
    <property type="protein sequence ID" value="KAG2929014.1"/>
    <property type="molecule type" value="Genomic_DNA"/>
</dbReference>
<evidence type="ECO:0000256" key="2">
    <source>
        <dbReference type="SAM" id="SignalP"/>
    </source>
</evidence>
<accession>A0A8T1CYH8</accession>
<evidence type="ECO:0000313" key="3">
    <source>
        <dbReference type="EMBL" id="KAG2929014.1"/>
    </source>
</evidence>
<keyword evidence="1" id="KW-0472">Membrane</keyword>
<evidence type="ECO:0000313" key="5">
    <source>
        <dbReference type="Proteomes" id="UP000736787"/>
    </source>
</evidence>
<sequence length="292" mass="31628">MALLRSLVLVSLLFNSSFAAVSKAIAFYNDNTCSTPLSMQVTNSSSSCTPQPCTRIEFGANTYYYYNTTCMDIDTDTHSYITAAFSGSRHIVMDQFRQPNCSNETYTHTHALQDLAHCVPYAISSVSLAQNASTIATIIDNESINVQFFPAANCSIQPGSVALPDKTQVASHKCYQASKFYISTNTSSHSSSSIHDEVTYSSSSGTSVAPHSTTDSVRNANSVTFVAVIVAAVLIFGAMGVVAWKWRSTKRTLQLARNTENDSVAMLEDDMVFLSKPVSGRTFLPSSTTNGF</sequence>
<reference evidence="3" key="1">
    <citation type="submission" date="2018-10" db="EMBL/GenBank/DDBJ databases">
        <title>Effector identification in a new, highly contiguous assembly of the strawberry crown rot pathogen Phytophthora cactorum.</title>
        <authorList>
            <person name="Armitage A.D."/>
            <person name="Nellist C.F."/>
            <person name="Bates H."/>
            <person name="Vickerstaff R.J."/>
            <person name="Harrison R.J."/>
        </authorList>
    </citation>
    <scope>NUCLEOTIDE SEQUENCE</scope>
    <source>
        <strain evidence="3">4040</strain>
        <strain evidence="4">P421</strain>
    </source>
</reference>
<protein>
    <submittedName>
        <fullName evidence="3">Uncharacterized protein</fullName>
    </submittedName>
</protein>
<dbReference type="AlphaFoldDB" id="A0A8T1CYH8"/>
<proteinExistence type="predicted"/>
<name>A0A8T1CYH8_9STRA</name>
<feature type="transmembrane region" description="Helical" evidence="1">
    <location>
        <begin position="223"/>
        <end position="244"/>
    </location>
</feature>
<evidence type="ECO:0000256" key="1">
    <source>
        <dbReference type="SAM" id="Phobius"/>
    </source>
</evidence>
<comment type="caution">
    <text evidence="3">The sequence shown here is derived from an EMBL/GenBank/DDBJ whole genome shotgun (WGS) entry which is preliminary data.</text>
</comment>
<dbReference type="Proteomes" id="UP000760860">
    <property type="component" value="Unassembled WGS sequence"/>
</dbReference>
<organism evidence="3 5">
    <name type="scientific">Phytophthora cactorum</name>
    <dbReference type="NCBI Taxonomy" id="29920"/>
    <lineage>
        <taxon>Eukaryota</taxon>
        <taxon>Sar</taxon>
        <taxon>Stramenopiles</taxon>
        <taxon>Oomycota</taxon>
        <taxon>Peronosporomycetes</taxon>
        <taxon>Peronosporales</taxon>
        <taxon>Peronosporaceae</taxon>
        <taxon>Phytophthora</taxon>
    </lineage>
</organism>
<feature type="signal peptide" evidence="2">
    <location>
        <begin position="1"/>
        <end position="19"/>
    </location>
</feature>
<dbReference type="VEuPathDB" id="FungiDB:PC110_g15886"/>
<evidence type="ECO:0000313" key="4">
    <source>
        <dbReference type="EMBL" id="KAG3217542.1"/>
    </source>
</evidence>
<gene>
    <name evidence="3" type="ORF">PC117_g14127</name>
    <name evidence="4" type="ORF">PC129_g11634</name>
</gene>
<dbReference type="Proteomes" id="UP000736787">
    <property type="component" value="Unassembled WGS sequence"/>
</dbReference>
<keyword evidence="2" id="KW-0732">Signal</keyword>
<feature type="chain" id="PRO_5036275175" evidence="2">
    <location>
        <begin position="20"/>
        <end position="292"/>
    </location>
</feature>
<keyword evidence="1" id="KW-1133">Transmembrane helix</keyword>
<dbReference type="EMBL" id="RCMV01000416">
    <property type="protein sequence ID" value="KAG3217542.1"/>
    <property type="molecule type" value="Genomic_DNA"/>
</dbReference>
<keyword evidence="1" id="KW-0812">Transmembrane</keyword>